<evidence type="ECO:0000313" key="1">
    <source>
        <dbReference type="EMBL" id="BCS20344.1"/>
    </source>
</evidence>
<dbReference type="Gene3D" id="1.25.40.20">
    <property type="entry name" value="Ankyrin repeat-containing domain"/>
    <property type="match status" value="1"/>
</dbReference>
<dbReference type="OrthoDB" id="1577640at2759"/>
<dbReference type="SUPFAM" id="SSF48403">
    <property type="entry name" value="Ankyrin repeat"/>
    <property type="match status" value="1"/>
</dbReference>
<dbReference type="RefSeq" id="XP_041552538.1">
    <property type="nucleotide sequence ID" value="XM_041699455.1"/>
</dbReference>
<evidence type="ECO:0008006" key="3">
    <source>
        <dbReference type="Google" id="ProtNLM"/>
    </source>
</evidence>
<dbReference type="Proteomes" id="UP000654913">
    <property type="component" value="Chromosome 2"/>
</dbReference>
<dbReference type="GeneID" id="64970349"/>
<gene>
    <name evidence="1" type="ORF">APUU_20776S</name>
</gene>
<sequence length="902" mass="101759">MADPLSIAGSVAGILSLGIESCKLIVKYCDDIRGADDQIDSIALKAGGLLSTLQQIDTLLKETDGVHPKIASDIREKVLQNETWITKINERVARLSIATSSNGLSDKLRSTAKKAAYPLKKDSLLSTVEILQGLQMNLHTALLTLQIQHASALSKQTELIERVESLVLVRTGQLGLDMGRMELAIRNSSTTSQQQQVLLARETHGMSERQESSIPCVCSNKVTPFGHDMEIRRKCPRHKHSTHTKTQSKSFTFTSSWFGFSIEAVMSISKRANGLSITPTLNFHAIVPYGSPAFKLVRRLPKRSRTAQEIASHFNWVVQELQRLFDQGRATPFDRTKNGDTLLHVTAFCYSFYYLEKPVWNLIKYLAEAGCPINETGTGGDLAINVIIDFPDDRKIYASRFLTLGAVLTDSSLQIWNGIKTVERIWSNNREAFFVSDVTEAVLSHSENMLKHHLALMRSDEQKLFGLYNLCLYWTNGIRILHEAGGEISTSEKNNLLLRAVTNDLTEVAQALVDIGAVADSRLIALSRSEQVEDILIQDRISKGEHLLMLARTELPPHVQLKLELQNGQLPDRKAQCIVLELESRGIPIDPWFKHYNEQPVFCERNLQPDQMERLFQAGFRDVDAPDSRGYTPLMQPRHYYSSFDSLRITIERTRWLINKGASLNVICESNKLPARNFVILNIVAVMLRFSAGSPLHGDPPAEDWDTKLAKICSLLTSQRSFLEQILGSERTNETPCFCSVPKGSLLSMALCLATNIAFSPLYKTKTNTTVRKSLGTVYEAFLTKMRIEPRTADDIIRLLTFTDLELTHTCYHIEIDSLVRALNPFDEEDAVEIHDEERHMIEELENLVVELQREYEALGIPLWEYIQLHWCDRMSDYLEKHGESVTDTSMCSILRPSVLET</sequence>
<proteinExistence type="predicted"/>
<dbReference type="InterPro" id="IPR036770">
    <property type="entry name" value="Ankyrin_rpt-contain_sf"/>
</dbReference>
<organism evidence="1 2">
    <name type="scientific">Aspergillus puulaauensis</name>
    <dbReference type="NCBI Taxonomy" id="1220207"/>
    <lineage>
        <taxon>Eukaryota</taxon>
        <taxon>Fungi</taxon>
        <taxon>Dikarya</taxon>
        <taxon>Ascomycota</taxon>
        <taxon>Pezizomycotina</taxon>
        <taxon>Eurotiomycetes</taxon>
        <taxon>Eurotiomycetidae</taxon>
        <taxon>Eurotiales</taxon>
        <taxon>Aspergillaceae</taxon>
        <taxon>Aspergillus</taxon>
    </lineage>
</organism>
<protein>
    <recommendedName>
        <fullName evidence="3">Fungal N-terminal domain-containing protein</fullName>
    </recommendedName>
</protein>
<dbReference type="EMBL" id="AP024444">
    <property type="protein sequence ID" value="BCS20344.1"/>
    <property type="molecule type" value="Genomic_DNA"/>
</dbReference>
<dbReference type="AlphaFoldDB" id="A0A7R7XFK0"/>
<reference evidence="1" key="2">
    <citation type="submission" date="2021-02" db="EMBL/GenBank/DDBJ databases">
        <title>Aspergillus puulaauensis MK2 genome sequence.</title>
        <authorList>
            <person name="Futagami T."/>
            <person name="Mori K."/>
            <person name="Kadooka C."/>
            <person name="Tanaka T."/>
        </authorList>
    </citation>
    <scope>NUCLEOTIDE SEQUENCE</scope>
    <source>
        <strain evidence="1">MK2</strain>
    </source>
</reference>
<reference evidence="1" key="1">
    <citation type="submission" date="2021-01" db="EMBL/GenBank/DDBJ databases">
        <authorList>
            <consortium name="Aspergillus puulaauensis MK2 genome sequencing consortium"/>
            <person name="Kazuki M."/>
            <person name="Futagami T."/>
        </authorList>
    </citation>
    <scope>NUCLEOTIDE SEQUENCE</scope>
    <source>
        <strain evidence="1">MK2</strain>
    </source>
</reference>
<accession>A0A7R7XFK0</accession>
<name>A0A7R7XFK0_9EURO</name>
<keyword evidence="2" id="KW-1185">Reference proteome</keyword>
<evidence type="ECO:0000313" key="2">
    <source>
        <dbReference type="Proteomes" id="UP000654913"/>
    </source>
</evidence>
<dbReference type="KEGG" id="apuu:APUU_20776S"/>